<protein>
    <recommendedName>
        <fullName evidence="2">Aspartyl/asparaginy/proline hydroxylase domain-containing protein</fullName>
    </recommendedName>
</protein>
<evidence type="ECO:0008006" key="2">
    <source>
        <dbReference type="Google" id="ProtNLM"/>
    </source>
</evidence>
<proteinExistence type="predicted"/>
<dbReference type="EMBL" id="UINC01192180">
    <property type="protein sequence ID" value="SVE07187.1"/>
    <property type="molecule type" value="Genomic_DNA"/>
</dbReference>
<gene>
    <name evidence="1" type="ORF">METZ01_LOCUS460041</name>
</gene>
<evidence type="ECO:0000313" key="1">
    <source>
        <dbReference type="EMBL" id="SVE07187.1"/>
    </source>
</evidence>
<accession>A0A383AH88</accession>
<sequence>MTPFMYMHDIDYDNKELENLLETKSEWFDYGGTADAPIVNKTDVPDRIRKYFNYEDPFVTSGFVRVRVGYDLVPHEDEQILAPVFNTPRLFDPLPQYYVDWLKIISARKSAISFPVMGDFTNVKTRMYYKENKEYIDSFSLDVAPTFFITAGDYLHGVENTSDEPRILFQISFEDHELYDKIYSTRPSEI</sequence>
<reference evidence="1" key="1">
    <citation type="submission" date="2018-05" db="EMBL/GenBank/DDBJ databases">
        <authorList>
            <person name="Lanie J.A."/>
            <person name="Ng W.-L."/>
            <person name="Kazmierczak K.M."/>
            <person name="Andrzejewski T.M."/>
            <person name="Davidsen T.M."/>
            <person name="Wayne K.J."/>
            <person name="Tettelin H."/>
            <person name="Glass J.I."/>
            <person name="Rusch D."/>
            <person name="Podicherti R."/>
            <person name="Tsui H.-C.T."/>
            <person name="Winkler M.E."/>
        </authorList>
    </citation>
    <scope>NUCLEOTIDE SEQUENCE</scope>
</reference>
<organism evidence="1">
    <name type="scientific">marine metagenome</name>
    <dbReference type="NCBI Taxonomy" id="408172"/>
    <lineage>
        <taxon>unclassified sequences</taxon>
        <taxon>metagenomes</taxon>
        <taxon>ecological metagenomes</taxon>
    </lineage>
</organism>
<dbReference type="AlphaFoldDB" id="A0A383AH88"/>
<name>A0A383AH88_9ZZZZ</name>